<feature type="region of interest" description="Disordered" evidence="1">
    <location>
        <begin position="131"/>
        <end position="159"/>
    </location>
</feature>
<name>A0AAV3Z0U5_9GAST</name>
<sequence length="159" mass="17640">MKSPHASPMVIFSLATVMFCHPALSAPHQRFPVNEFGNVLERPFHRFYLPIDIAPAALAGALKAHMRNTNGNDIGGDAESPYDLLQQKRTTSSLEMFEPPTADAHQQDLPYFSGIKRKMFWQPLGYMPASARAHHSNNKNGAANRNSAQDNGSNVFRYG</sequence>
<gene>
    <name evidence="3" type="ORF">PoB_001945100</name>
</gene>
<organism evidence="3 4">
    <name type="scientific">Plakobranchus ocellatus</name>
    <dbReference type="NCBI Taxonomy" id="259542"/>
    <lineage>
        <taxon>Eukaryota</taxon>
        <taxon>Metazoa</taxon>
        <taxon>Spiralia</taxon>
        <taxon>Lophotrochozoa</taxon>
        <taxon>Mollusca</taxon>
        <taxon>Gastropoda</taxon>
        <taxon>Heterobranchia</taxon>
        <taxon>Euthyneura</taxon>
        <taxon>Panpulmonata</taxon>
        <taxon>Sacoglossa</taxon>
        <taxon>Placobranchoidea</taxon>
        <taxon>Plakobranchidae</taxon>
        <taxon>Plakobranchus</taxon>
    </lineage>
</organism>
<dbReference type="Proteomes" id="UP000735302">
    <property type="component" value="Unassembled WGS sequence"/>
</dbReference>
<evidence type="ECO:0000256" key="2">
    <source>
        <dbReference type="SAM" id="SignalP"/>
    </source>
</evidence>
<keyword evidence="4" id="KW-1185">Reference proteome</keyword>
<reference evidence="3 4" key="1">
    <citation type="journal article" date="2021" name="Elife">
        <title>Chloroplast acquisition without the gene transfer in kleptoplastic sea slugs, Plakobranchus ocellatus.</title>
        <authorList>
            <person name="Maeda T."/>
            <person name="Takahashi S."/>
            <person name="Yoshida T."/>
            <person name="Shimamura S."/>
            <person name="Takaki Y."/>
            <person name="Nagai Y."/>
            <person name="Toyoda A."/>
            <person name="Suzuki Y."/>
            <person name="Arimoto A."/>
            <person name="Ishii H."/>
            <person name="Satoh N."/>
            <person name="Nishiyama T."/>
            <person name="Hasebe M."/>
            <person name="Maruyama T."/>
            <person name="Minagawa J."/>
            <person name="Obokata J."/>
            <person name="Shigenobu S."/>
        </authorList>
    </citation>
    <scope>NUCLEOTIDE SEQUENCE [LARGE SCALE GENOMIC DNA]</scope>
</reference>
<dbReference type="EMBL" id="BLXT01002301">
    <property type="protein sequence ID" value="GFN92945.1"/>
    <property type="molecule type" value="Genomic_DNA"/>
</dbReference>
<keyword evidence="2" id="KW-0732">Signal</keyword>
<evidence type="ECO:0000313" key="4">
    <source>
        <dbReference type="Proteomes" id="UP000735302"/>
    </source>
</evidence>
<comment type="caution">
    <text evidence="3">The sequence shown here is derived from an EMBL/GenBank/DDBJ whole genome shotgun (WGS) entry which is preliminary data.</text>
</comment>
<accession>A0AAV3Z0U5</accession>
<proteinExistence type="predicted"/>
<feature type="chain" id="PRO_5043337983" description="Secreted protein" evidence="2">
    <location>
        <begin position="26"/>
        <end position="159"/>
    </location>
</feature>
<feature type="compositionally biased region" description="Polar residues" evidence="1">
    <location>
        <begin position="138"/>
        <end position="159"/>
    </location>
</feature>
<protein>
    <recommendedName>
        <fullName evidence="5">Secreted protein</fullName>
    </recommendedName>
</protein>
<evidence type="ECO:0000313" key="3">
    <source>
        <dbReference type="EMBL" id="GFN92945.1"/>
    </source>
</evidence>
<dbReference type="AlphaFoldDB" id="A0AAV3Z0U5"/>
<feature type="signal peptide" evidence="2">
    <location>
        <begin position="1"/>
        <end position="25"/>
    </location>
</feature>
<evidence type="ECO:0008006" key="5">
    <source>
        <dbReference type="Google" id="ProtNLM"/>
    </source>
</evidence>
<evidence type="ECO:0000256" key="1">
    <source>
        <dbReference type="SAM" id="MobiDB-lite"/>
    </source>
</evidence>